<sequence length="72" mass="8548">MHQRKKYYGIERHEHDDTTGFKENWYSEEWFETAEERDKVLAQREAGASDEPDAAEPNVTVSYRKIKLVTDD</sequence>
<comment type="caution">
    <text evidence="1">The sequence shown here is derived from an EMBL/GenBank/DDBJ whole genome shotgun (WGS) entry which is preliminary data.</text>
</comment>
<protein>
    <submittedName>
        <fullName evidence="1">Uncharacterized protein</fullName>
    </submittedName>
</protein>
<dbReference type="Proteomes" id="UP001215461">
    <property type="component" value="Unassembled WGS sequence"/>
</dbReference>
<proteinExistence type="predicted"/>
<dbReference type="RefSeq" id="WP_277361959.1">
    <property type="nucleotide sequence ID" value="NZ_JAANXN010000002.1"/>
</dbReference>
<evidence type="ECO:0000313" key="2">
    <source>
        <dbReference type="Proteomes" id="UP001215461"/>
    </source>
</evidence>
<dbReference type="EMBL" id="JAANXN010000002">
    <property type="protein sequence ID" value="MDF8370513.1"/>
    <property type="molecule type" value="Genomic_DNA"/>
</dbReference>
<organism evidence="1 2">
    <name type="scientific">Weissella paramesenteroides</name>
    <name type="common">Leuconostoc paramesenteroides</name>
    <dbReference type="NCBI Taxonomy" id="1249"/>
    <lineage>
        <taxon>Bacteria</taxon>
        <taxon>Bacillati</taxon>
        <taxon>Bacillota</taxon>
        <taxon>Bacilli</taxon>
        <taxon>Lactobacillales</taxon>
        <taxon>Lactobacillaceae</taxon>
        <taxon>Weissella</taxon>
    </lineage>
</organism>
<dbReference type="AlphaFoldDB" id="A0ABD4XGU3"/>
<gene>
    <name evidence="1" type="ORF">G9403_02395</name>
</gene>
<reference evidence="1 2" key="1">
    <citation type="submission" date="2020-03" db="EMBL/GenBank/DDBJ databases">
        <title>Comparative genomics of Weissella paramesenteroides.</title>
        <authorList>
            <person name="Kant R."/>
            <person name="Takala T."/>
            <person name="Saris P."/>
        </authorList>
    </citation>
    <scope>NUCLEOTIDE SEQUENCE [LARGE SCALE GENOMIC DNA]</scope>
    <source>
        <strain evidence="1 2">SJ27-4</strain>
    </source>
</reference>
<accession>A0ABD4XGU3</accession>
<evidence type="ECO:0000313" key="1">
    <source>
        <dbReference type="EMBL" id="MDF8370513.1"/>
    </source>
</evidence>
<name>A0ABD4XGU3_WEIPA</name>